<feature type="region of interest" description="Disordered" evidence="1">
    <location>
        <begin position="104"/>
        <end position="137"/>
    </location>
</feature>
<keyword evidence="3" id="KW-1185">Reference proteome</keyword>
<proteinExistence type="predicted"/>
<dbReference type="RefSeq" id="XP_027614786.1">
    <property type="nucleotide sequence ID" value="XM_027758985.1"/>
</dbReference>
<evidence type="ECO:0000256" key="1">
    <source>
        <dbReference type="SAM" id="MobiDB-lite"/>
    </source>
</evidence>
<evidence type="ECO:0000313" key="3">
    <source>
        <dbReference type="Proteomes" id="UP000287166"/>
    </source>
</evidence>
<dbReference type="AlphaFoldDB" id="A0A401GNS7"/>
<dbReference type="Proteomes" id="UP000287166">
    <property type="component" value="Unassembled WGS sequence"/>
</dbReference>
<dbReference type="EMBL" id="BFAD01000005">
    <property type="protein sequence ID" value="GBE83873.1"/>
    <property type="molecule type" value="Genomic_DNA"/>
</dbReference>
<protein>
    <submittedName>
        <fullName evidence="2">Uncharacterized protein</fullName>
    </submittedName>
</protein>
<name>A0A401GNS7_9APHY</name>
<dbReference type="InParanoid" id="A0A401GNS7"/>
<dbReference type="GeneID" id="38780790"/>
<feature type="compositionally biased region" description="Basic and acidic residues" evidence="1">
    <location>
        <begin position="126"/>
        <end position="137"/>
    </location>
</feature>
<gene>
    <name evidence="2" type="ORF">SCP_0509300</name>
</gene>
<reference evidence="2 3" key="1">
    <citation type="journal article" date="2018" name="Sci. Rep.">
        <title>Genome sequence of the cauliflower mushroom Sparassis crispa (Hanabiratake) and its association with beneficial usage.</title>
        <authorList>
            <person name="Kiyama R."/>
            <person name="Furutani Y."/>
            <person name="Kawaguchi K."/>
            <person name="Nakanishi T."/>
        </authorList>
    </citation>
    <scope>NUCLEOTIDE SEQUENCE [LARGE SCALE GENOMIC DNA]</scope>
</reference>
<evidence type="ECO:0000313" key="2">
    <source>
        <dbReference type="EMBL" id="GBE83873.1"/>
    </source>
</evidence>
<sequence>MPPPHAATFFIKKQFVVAVKLSAHLTDNPSLWRTRRQVYSGQALTLMQLFWPQHMPIVLRECFGVYLRSERGSLVSEALQLVLGSSISGSPLYVLDLSLTSQEKIPEMDSGRPDSRPRKRTRKCGGCRERTGERDVR</sequence>
<comment type="caution">
    <text evidence="2">The sequence shown here is derived from an EMBL/GenBank/DDBJ whole genome shotgun (WGS) entry which is preliminary data.</text>
</comment>
<organism evidence="2 3">
    <name type="scientific">Sparassis crispa</name>
    <dbReference type="NCBI Taxonomy" id="139825"/>
    <lineage>
        <taxon>Eukaryota</taxon>
        <taxon>Fungi</taxon>
        <taxon>Dikarya</taxon>
        <taxon>Basidiomycota</taxon>
        <taxon>Agaricomycotina</taxon>
        <taxon>Agaricomycetes</taxon>
        <taxon>Polyporales</taxon>
        <taxon>Sparassidaceae</taxon>
        <taxon>Sparassis</taxon>
    </lineage>
</organism>
<feature type="compositionally biased region" description="Basic and acidic residues" evidence="1">
    <location>
        <begin position="104"/>
        <end position="116"/>
    </location>
</feature>
<accession>A0A401GNS7</accession>